<dbReference type="ExpressionAtlas" id="A0A2K3N7G5">
    <property type="expression patterns" value="baseline"/>
</dbReference>
<feature type="domain" description="Reverse transcriptase" evidence="10">
    <location>
        <begin position="566"/>
        <end position="745"/>
    </location>
</feature>
<feature type="region of interest" description="Disordered" evidence="9">
    <location>
        <begin position="24"/>
        <end position="49"/>
    </location>
</feature>
<keyword evidence="4" id="KW-0540">Nuclease</keyword>
<dbReference type="InterPro" id="IPR005162">
    <property type="entry name" value="Retrotrans_gag_dom"/>
</dbReference>
<evidence type="ECO:0000313" key="12">
    <source>
        <dbReference type="Proteomes" id="UP000236291"/>
    </source>
</evidence>
<evidence type="ECO:0000259" key="10">
    <source>
        <dbReference type="PROSITE" id="PS50878"/>
    </source>
</evidence>
<dbReference type="AlphaFoldDB" id="A0A2K3N7G5"/>
<dbReference type="Gene3D" id="3.10.20.370">
    <property type="match status" value="1"/>
</dbReference>
<feature type="compositionally biased region" description="Pro residues" evidence="9">
    <location>
        <begin position="30"/>
        <end position="48"/>
    </location>
</feature>
<dbReference type="InterPro" id="IPR043128">
    <property type="entry name" value="Rev_trsase/Diguanyl_cyclase"/>
</dbReference>
<dbReference type="GO" id="GO:0006508">
    <property type="term" value="P:proteolysis"/>
    <property type="evidence" value="ECO:0007669"/>
    <property type="project" value="UniProtKB-KW"/>
</dbReference>
<keyword evidence="8" id="KW-0511">Multifunctional enzyme</keyword>
<comment type="caution">
    <text evidence="11">The sequence shown here is derived from an EMBL/GenBank/DDBJ whole genome shotgun (WGS) entry which is preliminary data.</text>
</comment>
<dbReference type="PANTHER" id="PTHR37984">
    <property type="entry name" value="PROTEIN CBG26694"/>
    <property type="match status" value="1"/>
</dbReference>
<dbReference type="GO" id="GO:0008233">
    <property type="term" value="F:peptidase activity"/>
    <property type="evidence" value="ECO:0007669"/>
    <property type="project" value="UniProtKB-KW"/>
</dbReference>
<evidence type="ECO:0000256" key="2">
    <source>
        <dbReference type="ARBA" id="ARBA00022679"/>
    </source>
</evidence>
<reference evidence="11 12" key="2">
    <citation type="journal article" date="2017" name="Front. Plant Sci.">
        <title>Gene Classification and Mining of Molecular Markers Useful in Red Clover (Trifolium pratense) Breeding.</title>
        <authorList>
            <person name="Istvanek J."/>
            <person name="Dluhosova J."/>
            <person name="Dluhos P."/>
            <person name="Patkova L."/>
            <person name="Nedelnik J."/>
            <person name="Repkova J."/>
        </authorList>
    </citation>
    <scope>NUCLEOTIDE SEQUENCE [LARGE SCALE GENOMIC DNA]</scope>
    <source>
        <strain evidence="12">cv. Tatra</strain>
        <tissue evidence="11">Young leaves</tissue>
    </source>
</reference>
<accession>A0A2K3N7G5</accession>
<keyword evidence="7" id="KW-0695">RNA-directed DNA polymerase</keyword>
<feature type="region of interest" description="Disordered" evidence="9">
    <location>
        <begin position="292"/>
        <end position="318"/>
    </location>
</feature>
<reference evidence="11 12" key="1">
    <citation type="journal article" date="2014" name="Am. J. Bot.">
        <title>Genome assembly and annotation for red clover (Trifolium pratense; Fabaceae).</title>
        <authorList>
            <person name="Istvanek J."/>
            <person name="Jaros M."/>
            <person name="Krenek A."/>
            <person name="Repkova J."/>
        </authorList>
    </citation>
    <scope>NUCLEOTIDE SEQUENCE [LARGE SCALE GENOMIC DNA]</scope>
    <source>
        <strain evidence="12">cv. Tatra</strain>
        <tissue evidence="11">Young leaves</tissue>
    </source>
</reference>
<feature type="region of interest" description="Disordered" evidence="9">
    <location>
        <begin position="216"/>
        <end position="252"/>
    </location>
</feature>
<evidence type="ECO:0000256" key="8">
    <source>
        <dbReference type="ARBA" id="ARBA00023268"/>
    </source>
</evidence>
<evidence type="ECO:0000256" key="3">
    <source>
        <dbReference type="ARBA" id="ARBA00022695"/>
    </source>
</evidence>
<dbReference type="InterPro" id="IPR021109">
    <property type="entry name" value="Peptidase_aspartic_dom_sf"/>
</dbReference>
<dbReference type="EMBL" id="ASHM01017227">
    <property type="protein sequence ID" value="PNX98954.1"/>
    <property type="molecule type" value="Genomic_DNA"/>
</dbReference>
<keyword evidence="2" id="KW-0808">Transferase</keyword>
<feature type="compositionally biased region" description="Pro residues" evidence="9">
    <location>
        <begin position="299"/>
        <end position="313"/>
    </location>
</feature>
<dbReference type="PROSITE" id="PS50878">
    <property type="entry name" value="RT_POL"/>
    <property type="match status" value="1"/>
</dbReference>
<dbReference type="Pfam" id="PF03732">
    <property type="entry name" value="Retrotrans_gag"/>
    <property type="match status" value="1"/>
</dbReference>
<evidence type="ECO:0000256" key="5">
    <source>
        <dbReference type="ARBA" id="ARBA00022759"/>
    </source>
</evidence>
<feature type="non-terminal residue" evidence="11">
    <location>
        <position position="957"/>
    </location>
</feature>
<dbReference type="Proteomes" id="UP000236291">
    <property type="component" value="Unassembled WGS sequence"/>
</dbReference>
<dbReference type="Pfam" id="PF17919">
    <property type="entry name" value="RT_RNaseH_2"/>
    <property type="match status" value="1"/>
</dbReference>
<dbReference type="InterPro" id="IPR043502">
    <property type="entry name" value="DNA/RNA_pol_sf"/>
</dbReference>
<proteinExistence type="predicted"/>
<keyword evidence="3" id="KW-0548">Nucleotidyltransferase</keyword>
<dbReference type="InterPro" id="IPR041577">
    <property type="entry name" value="RT_RNaseH_2"/>
</dbReference>
<dbReference type="CDD" id="cd09274">
    <property type="entry name" value="RNase_HI_RT_Ty3"/>
    <property type="match status" value="1"/>
</dbReference>
<dbReference type="GO" id="GO:0004519">
    <property type="term" value="F:endonuclease activity"/>
    <property type="evidence" value="ECO:0007669"/>
    <property type="project" value="UniProtKB-KW"/>
</dbReference>
<dbReference type="SUPFAM" id="SSF50630">
    <property type="entry name" value="Acid proteases"/>
    <property type="match status" value="1"/>
</dbReference>
<feature type="compositionally biased region" description="Low complexity" evidence="9">
    <location>
        <begin position="225"/>
        <end position="235"/>
    </location>
</feature>
<dbReference type="Pfam" id="PF00078">
    <property type="entry name" value="RVT_1"/>
    <property type="match status" value="1"/>
</dbReference>
<sequence length="957" mass="108135">MARTNAERLDDLTDKVDAIIAQLTTLATQPPTPTPSPTPTPPPPPPPHIHTIPRMKLDVPKFDGSDAMGWIFKISQFFDYHQTPEEERLTVASFYMEGQALSWFQWMHRNNQLNTWFGFLQALETRFAPSFYDEPSSALFKLVQRSSVNNYLTEFERLANRIVGLPQPFLLSCFISGLSPEIRREVQALRPVTLCQATALAKLQEDKIDDRRRLFKSKNSTSTLNPTPIASSSAPPLLPTPKPNNKVNFRKLSPEEMATRREKGLCYNCDETFTPLHKCRGRFFLLVADDDCDPDDIPDPPPDIDPTPPPPTLPTTEPSEAQISFHAMSGSADPATIRISGFLANHPVTVLIDGGSTHNFIQTRLAKFLDLPSNPTPNLKVMVGNGSILSCPSFCSSVPLTLQKETFTVDFYTLPLCGADVVLGVPWLRSIGPVLMDYTSLSLSYTHNNKTITLSGNSPTRPNTISAHQLKRCVQTNSASELFHIRALPTSPDPTPPLHLTHKKPEIQTLLLQFPTLFHEPKHLPPSRPSDHRITLLPNSKPVNVRPYRYPYFQKNEIERQIHTMLSTNLIQPSRSSFSSPVLLVKKKDGSWRFCVDYRALNSLTLRDRFPMPTIDELLDELGGASWFSKLDLRQGFHQIRMHPDDVSKTAFRTHQGHYEFRVMPFGLCNAPSTFQSAMNELFRPYLRKFVIVFFDDILVYSPTLTDHLSHLEQVFHKLVTGEFFLKFSKCLFAQQTLEYLGHMVSSTGVFPEPSKIQAILDWPRPKTITELRGFLGLTGFYRKFIKGYASIALPLTSLLRKDAFIWNDLSTQAFQTLKTAMTQAPTLALPDFSKPFILETDASGLAMGAVLMQASHPIAFFSKPFCPRLRRSSTYIRELHAITTAVKKWRQYLLGHPFVIYTDHQSLKELITQAVQTPEQQVYLAKLMGYDYSIQYKSGKTNVVADALSRLPEKTS</sequence>
<protein>
    <submittedName>
        <fullName evidence="11">Retrotransposon-related protein</fullName>
    </submittedName>
</protein>
<gene>
    <name evidence="11" type="ORF">L195_g022212</name>
</gene>
<keyword evidence="6" id="KW-0378">Hydrolase</keyword>
<evidence type="ECO:0000313" key="11">
    <source>
        <dbReference type="EMBL" id="PNX98954.1"/>
    </source>
</evidence>
<keyword evidence="1" id="KW-0645">Protease</keyword>
<dbReference type="Gene3D" id="3.10.10.10">
    <property type="entry name" value="HIV Type 1 Reverse Transcriptase, subunit A, domain 1"/>
    <property type="match status" value="1"/>
</dbReference>
<dbReference type="FunFam" id="3.30.70.270:FF:000020">
    <property type="entry name" value="Transposon Tf2-6 polyprotein-like Protein"/>
    <property type="match status" value="1"/>
</dbReference>
<dbReference type="Gene3D" id="2.40.70.10">
    <property type="entry name" value="Acid Proteases"/>
    <property type="match status" value="1"/>
</dbReference>
<dbReference type="InterPro" id="IPR050951">
    <property type="entry name" value="Retrovirus_Pol_polyprotein"/>
</dbReference>
<dbReference type="GO" id="GO:0003964">
    <property type="term" value="F:RNA-directed DNA polymerase activity"/>
    <property type="evidence" value="ECO:0007669"/>
    <property type="project" value="UniProtKB-KW"/>
</dbReference>
<evidence type="ECO:0000256" key="4">
    <source>
        <dbReference type="ARBA" id="ARBA00022722"/>
    </source>
</evidence>
<keyword evidence="5" id="KW-0255">Endonuclease</keyword>
<evidence type="ECO:0000256" key="7">
    <source>
        <dbReference type="ARBA" id="ARBA00022918"/>
    </source>
</evidence>
<evidence type="ECO:0000256" key="9">
    <source>
        <dbReference type="SAM" id="MobiDB-lite"/>
    </source>
</evidence>
<evidence type="ECO:0000256" key="1">
    <source>
        <dbReference type="ARBA" id="ARBA00022670"/>
    </source>
</evidence>
<dbReference type="CDD" id="cd01647">
    <property type="entry name" value="RT_LTR"/>
    <property type="match status" value="1"/>
</dbReference>
<organism evidence="11 12">
    <name type="scientific">Trifolium pratense</name>
    <name type="common">Red clover</name>
    <dbReference type="NCBI Taxonomy" id="57577"/>
    <lineage>
        <taxon>Eukaryota</taxon>
        <taxon>Viridiplantae</taxon>
        <taxon>Streptophyta</taxon>
        <taxon>Embryophyta</taxon>
        <taxon>Tracheophyta</taxon>
        <taxon>Spermatophyta</taxon>
        <taxon>Magnoliopsida</taxon>
        <taxon>eudicotyledons</taxon>
        <taxon>Gunneridae</taxon>
        <taxon>Pentapetalae</taxon>
        <taxon>rosids</taxon>
        <taxon>fabids</taxon>
        <taxon>Fabales</taxon>
        <taxon>Fabaceae</taxon>
        <taxon>Papilionoideae</taxon>
        <taxon>50 kb inversion clade</taxon>
        <taxon>NPAAA clade</taxon>
        <taxon>Hologalegina</taxon>
        <taxon>IRL clade</taxon>
        <taxon>Trifolieae</taxon>
        <taxon>Trifolium</taxon>
    </lineage>
</organism>
<dbReference type="FunFam" id="3.10.10.10:FF:000007">
    <property type="entry name" value="Retrovirus-related Pol polyprotein from transposon 17.6-like Protein"/>
    <property type="match status" value="1"/>
</dbReference>
<name>A0A2K3N7G5_TRIPR</name>
<dbReference type="CDD" id="cd00303">
    <property type="entry name" value="retropepsin_like"/>
    <property type="match status" value="1"/>
</dbReference>
<evidence type="ECO:0000256" key="6">
    <source>
        <dbReference type="ARBA" id="ARBA00022801"/>
    </source>
</evidence>
<dbReference type="PANTHER" id="PTHR37984:SF5">
    <property type="entry name" value="PROTEIN NYNRIN-LIKE"/>
    <property type="match status" value="1"/>
</dbReference>
<dbReference type="STRING" id="57577.A0A2K3N7G5"/>
<dbReference type="Pfam" id="PF08284">
    <property type="entry name" value="RVP_2"/>
    <property type="match status" value="1"/>
</dbReference>
<dbReference type="SUPFAM" id="SSF56672">
    <property type="entry name" value="DNA/RNA polymerases"/>
    <property type="match status" value="1"/>
</dbReference>
<dbReference type="Gene3D" id="3.30.70.270">
    <property type="match status" value="2"/>
</dbReference>
<dbReference type="InterPro" id="IPR000477">
    <property type="entry name" value="RT_dom"/>
</dbReference>